<proteinExistence type="predicted"/>
<dbReference type="OrthoDB" id="10068209at2759"/>
<dbReference type="AlphaFoldDB" id="A0A9J7L0Q5"/>
<name>A0A9J7L0Q5_BRAFL</name>
<dbReference type="GeneID" id="118413644"/>
<dbReference type="RefSeq" id="XP_035673064.1">
    <property type="nucleotide sequence ID" value="XM_035817171.1"/>
</dbReference>
<accession>A0A9J7L0Q5</accession>
<evidence type="ECO:0000313" key="2">
    <source>
        <dbReference type="RefSeq" id="XP_035673064.1"/>
    </source>
</evidence>
<sequence length="377" mass="41873">RAAAAVVLAVLVSGSIVLAFYLGEIAKQPKSPHEVSESTNDEYEEALLELVGGINCTEVTEALEKLKQGETDVLGSAVDVSRHVEFKEYLRGRASEIKCEVDESYFFGHKGESDSEESRAKRSWFRYCPTRWVGDGWCDPGCNTAGYRYDDGDCCPDTCGARRRRYRCGIAGYNCHQGQSGPPAAFTSTTRLCYRWYPDGDGGQCGGGAARQLCASVDQMTPYYRDDTDNRGGGCRMSWRIESSYQYSASWFRNVQLCYRWYADGDGGQCGSAGGGGPNGEFCAAVNQWTTYYRDDTDRRGGGCRMSWRLKLPYNAPSWARDLNLCYYWYPDGDGGQCGGGVSRQLCARANSYTPYYRDDTDNRGGGCRMSWGIKLN</sequence>
<dbReference type="KEGG" id="bfo:118413644"/>
<dbReference type="OMA" id="CAVANSW"/>
<gene>
    <name evidence="2" type="primary">LOC118413644</name>
</gene>
<dbReference type="Proteomes" id="UP000001554">
    <property type="component" value="Chromosome 4"/>
</dbReference>
<reference evidence="1" key="1">
    <citation type="journal article" date="2020" name="Nat. Ecol. Evol.">
        <title>Deeply conserved synteny resolves early events in vertebrate evolution.</title>
        <authorList>
            <person name="Simakov O."/>
            <person name="Marletaz F."/>
            <person name="Yue J.X."/>
            <person name="O'Connell B."/>
            <person name="Jenkins J."/>
            <person name="Brandt A."/>
            <person name="Calef R."/>
            <person name="Tung C.H."/>
            <person name="Huang T.K."/>
            <person name="Schmutz J."/>
            <person name="Satoh N."/>
            <person name="Yu J.K."/>
            <person name="Putnam N.H."/>
            <person name="Green R.E."/>
            <person name="Rokhsar D.S."/>
        </authorList>
    </citation>
    <scope>NUCLEOTIDE SEQUENCE [LARGE SCALE GENOMIC DNA]</scope>
    <source>
        <strain evidence="1">S238N-H82</strain>
    </source>
</reference>
<reference evidence="2" key="2">
    <citation type="submission" date="2025-08" db="UniProtKB">
        <authorList>
            <consortium name="RefSeq"/>
        </authorList>
    </citation>
    <scope>IDENTIFICATION</scope>
    <source>
        <strain evidence="2">S238N-H82</strain>
        <tissue evidence="2">Testes</tissue>
    </source>
</reference>
<organism evidence="1 2">
    <name type="scientific">Branchiostoma floridae</name>
    <name type="common">Florida lancelet</name>
    <name type="synonym">Amphioxus</name>
    <dbReference type="NCBI Taxonomy" id="7739"/>
    <lineage>
        <taxon>Eukaryota</taxon>
        <taxon>Metazoa</taxon>
        <taxon>Chordata</taxon>
        <taxon>Cephalochordata</taxon>
        <taxon>Leptocardii</taxon>
        <taxon>Amphioxiformes</taxon>
        <taxon>Branchiostomatidae</taxon>
        <taxon>Branchiostoma</taxon>
    </lineage>
</organism>
<keyword evidence="1" id="KW-1185">Reference proteome</keyword>
<dbReference type="Gene3D" id="3.30.300.320">
    <property type="match status" value="1"/>
</dbReference>
<feature type="non-terminal residue" evidence="2">
    <location>
        <position position="1"/>
    </location>
</feature>
<evidence type="ECO:0000313" key="1">
    <source>
        <dbReference type="Proteomes" id="UP000001554"/>
    </source>
</evidence>
<protein>
    <submittedName>
        <fullName evidence="2">Uncharacterized protein LOC118413644</fullName>
    </submittedName>
</protein>